<keyword evidence="2 4" id="KW-0863">Zinc-finger</keyword>
<name>A0A485K747_9STRA</name>
<dbReference type="InterPro" id="IPR013083">
    <property type="entry name" value="Znf_RING/FYVE/PHD"/>
</dbReference>
<feature type="domain" description="RING-type" evidence="5">
    <location>
        <begin position="76"/>
        <end position="119"/>
    </location>
</feature>
<dbReference type="EMBL" id="CAADRA010000241">
    <property type="protein sequence ID" value="VFT79449.1"/>
    <property type="molecule type" value="Genomic_DNA"/>
</dbReference>
<accession>A0A485K747</accession>
<evidence type="ECO:0000313" key="7">
    <source>
        <dbReference type="EMBL" id="VFT79449.1"/>
    </source>
</evidence>
<dbReference type="GO" id="GO:0008270">
    <property type="term" value="F:zinc ion binding"/>
    <property type="evidence" value="ECO:0007669"/>
    <property type="project" value="UniProtKB-KW"/>
</dbReference>
<evidence type="ECO:0000256" key="4">
    <source>
        <dbReference type="PROSITE-ProRule" id="PRU00175"/>
    </source>
</evidence>
<keyword evidence="3" id="KW-0862">Zinc</keyword>
<evidence type="ECO:0000256" key="1">
    <source>
        <dbReference type="ARBA" id="ARBA00022723"/>
    </source>
</evidence>
<evidence type="ECO:0000313" key="6">
    <source>
        <dbReference type="EMBL" id="KAF0717538.1"/>
    </source>
</evidence>
<dbReference type="GO" id="GO:0012505">
    <property type="term" value="C:endomembrane system"/>
    <property type="evidence" value="ECO:0007669"/>
    <property type="project" value="TreeGrafter"/>
</dbReference>
<dbReference type="AlphaFoldDB" id="A0A485K747"/>
<dbReference type="OrthoDB" id="58057at2759"/>
<dbReference type="SUPFAM" id="SSF57850">
    <property type="entry name" value="RING/U-box"/>
    <property type="match status" value="1"/>
</dbReference>
<proteinExistence type="predicted"/>
<gene>
    <name evidence="7" type="primary">Aste57867_2246</name>
    <name evidence="6" type="ORF">As57867_002241</name>
    <name evidence="7" type="ORF">ASTE57867_2246</name>
</gene>
<keyword evidence="8" id="KW-1185">Reference proteome</keyword>
<dbReference type="EMBL" id="VJMH01000241">
    <property type="protein sequence ID" value="KAF0717538.1"/>
    <property type="molecule type" value="Genomic_DNA"/>
</dbReference>
<evidence type="ECO:0000313" key="8">
    <source>
        <dbReference type="Proteomes" id="UP000332933"/>
    </source>
</evidence>
<dbReference type="Pfam" id="PF13639">
    <property type="entry name" value="zf-RING_2"/>
    <property type="match status" value="1"/>
</dbReference>
<dbReference type="GO" id="GO:0061630">
    <property type="term" value="F:ubiquitin protein ligase activity"/>
    <property type="evidence" value="ECO:0007669"/>
    <property type="project" value="TreeGrafter"/>
</dbReference>
<dbReference type="PANTHER" id="PTHR22763">
    <property type="entry name" value="RING ZINC FINGER PROTEIN"/>
    <property type="match status" value="1"/>
</dbReference>
<reference evidence="6" key="2">
    <citation type="submission" date="2019-06" db="EMBL/GenBank/DDBJ databases">
        <title>Genomics analysis of Aphanomyces spp. identifies a new class of oomycete effector associated with host adaptation.</title>
        <authorList>
            <person name="Gaulin E."/>
        </authorList>
    </citation>
    <scope>NUCLEOTIDE SEQUENCE</scope>
    <source>
        <strain evidence="6">CBS 578.67</strain>
    </source>
</reference>
<dbReference type="SMART" id="SM00184">
    <property type="entry name" value="RING"/>
    <property type="match status" value="1"/>
</dbReference>
<organism evidence="7 8">
    <name type="scientific">Aphanomyces stellatus</name>
    <dbReference type="NCBI Taxonomy" id="120398"/>
    <lineage>
        <taxon>Eukaryota</taxon>
        <taxon>Sar</taxon>
        <taxon>Stramenopiles</taxon>
        <taxon>Oomycota</taxon>
        <taxon>Saprolegniomycetes</taxon>
        <taxon>Saprolegniales</taxon>
        <taxon>Verrucalvaceae</taxon>
        <taxon>Aphanomyces</taxon>
    </lineage>
</organism>
<reference evidence="7 8" key="1">
    <citation type="submission" date="2019-03" db="EMBL/GenBank/DDBJ databases">
        <authorList>
            <person name="Gaulin E."/>
            <person name="Dumas B."/>
        </authorList>
    </citation>
    <scope>NUCLEOTIDE SEQUENCE [LARGE SCALE GENOMIC DNA]</scope>
    <source>
        <strain evidence="7">CBS 568.67</strain>
    </source>
</reference>
<dbReference type="Proteomes" id="UP000332933">
    <property type="component" value="Unassembled WGS sequence"/>
</dbReference>
<evidence type="ECO:0000256" key="2">
    <source>
        <dbReference type="ARBA" id="ARBA00022771"/>
    </source>
</evidence>
<dbReference type="InterPro" id="IPR050731">
    <property type="entry name" value="HRD1_E3_ubiq-ligases"/>
</dbReference>
<sequence>MSSSKPSSNNVNLRLNMRFPVPPHATAAQVLAVFRGPTWVDHVVRHVVPYLKSSSPAKRALVRNLEPCPCDDDADCVICMSDIRDEPSSSGVALACGHRFHRACIASWLGRKSTCPTCRFQFETEYAGKYAFKYVETRLTVDNDETLGQSLGGHDVPVTVYVCLAPMDKTSSEPTPATFKCDVRASIVSDMPKPQGEEYRTTQS</sequence>
<evidence type="ECO:0000259" key="5">
    <source>
        <dbReference type="PROSITE" id="PS50089"/>
    </source>
</evidence>
<evidence type="ECO:0000256" key="3">
    <source>
        <dbReference type="ARBA" id="ARBA00022833"/>
    </source>
</evidence>
<dbReference type="Gene3D" id="3.30.40.10">
    <property type="entry name" value="Zinc/RING finger domain, C3HC4 (zinc finger)"/>
    <property type="match status" value="1"/>
</dbReference>
<keyword evidence="1" id="KW-0479">Metal-binding</keyword>
<dbReference type="PROSITE" id="PS50089">
    <property type="entry name" value="ZF_RING_2"/>
    <property type="match status" value="1"/>
</dbReference>
<dbReference type="GO" id="GO:0043161">
    <property type="term" value="P:proteasome-mediated ubiquitin-dependent protein catabolic process"/>
    <property type="evidence" value="ECO:0007669"/>
    <property type="project" value="TreeGrafter"/>
</dbReference>
<dbReference type="InterPro" id="IPR001841">
    <property type="entry name" value="Znf_RING"/>
</dbReference>
<protein>
    <submittedName>
        <fullName evidence="7">Aste57867_2246 protein</fullName>
    </submittedName>
</protein>